<dbReference type="Proteomes" id="UP000629468">
    <property type="component" value="Unassembled WGS sequence"/>
</dbReference>
<evidence type="ECO:0008006" key="4">
    <source>
        <dbReference type="Google" id="ProtNLM"/>
    </source>
</evidence>
<dbReference type="AlphaFoldDB" id="A0A8H7C109"/>
<evidence type="ECO:0000313" key="3">
    <source>
        <dbReference type="Proteomes" id="UP000629468"/>
    </source>
</evidence>
<feature type="compositionally biased region" description="Basic residues" evidence="1">
    <location>
        <begin position="305"/>
        <end position="319"/>
    </location>
</feature>
<protein>
    <recommendedName>
        <fullName evidence="4">HNH nuclease domain-containing protein</fullName>
    </recommendedName>
</protein>
<accession>A0A8H7C109</accession>
<feature type="compositionally biased region" description="Basic and acidic residues" evidence="1">
    <location>
        <begin position="345"/>
        <end position="368"/>
    </location>
</feature>
<feature type="region of interest" description="Disordered" evidence="1">
    <location>
        <begin position="342"/>
        <end position="368"/>
    </location>
</feature>
<organism evidence="2 3">
    <name type="scientific">Agaricus bisporus var. burnettii</name>
    <dbReference type="NCBI Taxonomy" id="192524"/>
    <lineage>
        <taxon>Eukaryota</taxon>
        <taxon>Fungi</taxon>
        <taxon>Dikarya</taxon>
        <taxon>Basidiomycota</taxon>
        <taxon>Agaricomycotina</taxon>
        <taxon>Agaricomycetes</taxon>
        <taxon>Agaricomycetidae</taxon>
        <taxon>Agaricales</taxon>
        <taxon>Agaricineae</taxon>
        <taxon>Agaricaceae</taxon>
        <taxon>Agaricus</taxon>
    </lineage>
</organism>
<dbReference type="EMBL" id="JABXXO010000015">
    <property type="protein sequence ID" value="KAF7760228.1"/>
    <property type="molecule type" value="Genomic_DNA"/>
</dbReference>
<gene>
    <name evidence="2" type="ORF">Agabi119p4_10904</name>
</gene>
<reference evidence="2 3" key="1">
    <citation type="journal article" name="Sci. Rep.">
        <title>Telomere-to-telomere assembled and centromere annotated genomes of the two main subspecies of the button mushroom Agaricus bisporus reveal especially polymorphic chromosome ends.</title>
        <authorList>
            <person name="Sonnenberg A.S.M."/>
            <person name="Sedaghat-Telgerd N."/>
            <person name="Lavrijssen B."/>
            <person name="Ohm R.A."/>
            <person name="Hendrickx P.M."/>
            <person name="Scholtmeijer K."/>
            <person name="Baars J.J.P."/>
            <person name="van Peer A."/>
        </authorList>
    </citation>
    <scope>NUCLEOTIDE SEQUENCE [LARGE SCALE GENOMIC DNA]</scope>
    <source>
        <strain evidence="2 3">H119_p4</strain>
    </source>
</reference>
<evidence type="ECO:0000256" key="1">
    <source>
        <dbReference type="SAM" id="MobiDB-lite"/>
    </source>
</evidence>
<evidence type="ECO:0000313" key="2">
    <source>
        <dbReference type="EMBL" id="KAF7760228.1"/>
    </source>
</evidence>
<sequence length="368" mass="41457">MSQGEKITLHMLLSGSYHPVLLIPPDDFGHFSVRPLKWLHYVAYTIYGREGFLSTSASGGEIQDHDAPLQHTNYYFHSNDEPLWLDPSAMDDRTTNSSTSSSTGRVNFRDALVDRDGSCIMIQVSPGSCEAAHIIPHSKGNKYITKLHPRHHINFQPPLNDINDIAFLRTPNFAMATSDVPAVSSDPGLTARESRITMQYFTAHWKAVELRAAPHNSDARLSLQSQDFPTTLLLDYVYGCAALKKWANHDFYESLKTLARDDFYSNEASEDGIARDDLSSNGSADDENGRGKFRSHISSNNQKQVKQRKHAPRNKVNKARRGDSPTIQDVVMTLWLLNAKKARSRKDAENPDLNGIREKVEHWRQAVE</sequence>
<feature type="region of interest" description="Disordered" evidence="1">
    <location>
        <begin position="274"/>
        <end position="323"/>
    </location>
</feature>
<name>A0A8H7C109_AGABI</name>
<comment type="caution">
    <text evidence="2">The sequence shown here is derived from an EMBL/GenBank/DDBJ whole genome shotgun (WGS) entry which is preliminary data.</text>
</comment>
<proteinExistence type="predicted"/>